<reference evidence="3" key="1">
    <citation type="submission" date="2013-02" db="EMBL/GenBank/DDBJ databases">
        <authorList>
            <person name="Hughes D."/>
        </authorList>
    </citation>
    <scope>NUCLEOTIDE SEQUENCE</scope>
    <source>
        <strain>Durham</strain>
        <strain evidence="3">NC isolate 2 -- Noor lab</strain>
    </source>
</reference>
<accession>T1GZ14</accession>
<dbReference type="EMBL" id="CAQQ02381364">
    <property type="status" value="NOT_ANNOTATED_CDS"/>
    <property type="molecule type" value="Genomic_DNA"/>
</dbReference>
<dbReference type="EMBL" id="CAQQ02381363">
    <property type="status" value="NOT_ANNOTATED_CDS"/>
    <property type="molecule type" value="Genomic_DNA"/>
</dbReference>
<dbReference type="EnsemblMetazoa" id="MESCA009105-RA">
    <property type="protein sequence ID" value="MESCA009105-PA"/>
    <property type="gene ID" value="MESCA009105"/>
</dbReference>
<sequence>MHSPRSQPIKSSRTGSTLKNALSSVRTLMVKGLLRSSIKRSITMDGQIEVLITYVTYIAATTWFPNIPFSLARTFSGTVVSAGADNLERMDENDEKRMRSGGQMDRINSWKINP</sequence>
<keyword evidence="3" id="KW-1185">Reference proteome</keyword>
<evidence type="ECO:0000313" key="3">
    <source>
        <dbReference type="Proteomes" id="UP000015102"/>
    </source>
</evidence>
<proteinExistence type="predicted"/>
<name>T1GZ14_MEGSC</name>
<feature type="region of interest" description="Disordered" evidence="1">
    <location>
        <begin position="90"/>
        <end position="114"/>
    </location>
</feature>
<dbReference type="Proteomes" id="UP000015102">
    <property type="component" value="Unassembled WGS sequence"/>
</dbReference>
<protein>
    <submittedName>
        <fullName evidence="2">Uncharacterized protein</fullName>
    </submittedName>
</protein>
<organism evidence="2 3">
    <name type="scientific">Megaselia scalaris</name>
    <name type="common">Humpbacked fly</name>
    <name type="synonym">Phora scalaris</name>
    <dbReference type="NCBI Taxonomy" id="36166"/>
    <lineage>
        <taxon>Eukaryota</taxon>
        <taxon>Metazoa</taxon>
        <taxon>Ecdysozoa</taxon>
        <taxon>Arthropoda</taxon>
        <taxon>Hexapoda</taxon>
        <taxon>Insecta</taxon>
        <taxon>Pterygota</taxon>
        <taxon>Neoptera</taxon>
        <taxon>Endopterygota</taxon>
        <taxon>Diptera</taxon>
        <taxon>Brachycera</taxon>
        <taxon>Muscomorpha</taxon>
        <taxon>Platypezoidea</taxon>
        <taxon>Phoridae</taxon>
        <taxon>Megaseliini</taxon>
        <taxon>Megaselia</taxon>
    </lineage>
</organism>
<dbReference type="HOGENOM" id="CLU_2123880_0_0_1"/>
<evidence type="ECO:0000313" key="2">
    <source>
        <dbReference type="EnsemblMetazoa" id="MESCA009105-PA"/>
    </source>
</evidence>
<evidence type="ECO:0000256" key="1">
    <source>
        <dbReference type="SAM" id="MobiDB-lite"/>
    </source>
</evidence>
<reference evidence="2" key="2">
    <citation type="submission" date="2015-06" db="UniProtKB">
        <authorList>
            <consortium name="EnsemblMetazoa"/>
        </authorList>
    </citation>
    <scope>IDENTIFICATION</scope>
</reference>
<dbReference type="AlphaFoldDB" id="T1GZ14"/>